<name>X1UY60_9ZZZZ</name>
<feature type="non-terminal residue" evidence="2">
    <location>
        <position position="234"/>
    </location>
</feature>
<dbReference type="SUPFAM" id="SSF51126">
    <property type="entry name" value="Pectin lyase-like"/>
    <property type="match status" value="1"/>
</dbReference>
<dbReference type="AlphaFoldDB" id="X1UY60"/>
<reference evidence="2" key="1">
    <citation type="journal article" date="2014" name="Front. Microbiol.">
        <title>High frequency of phylogenetically diverse reductive dehalogenase-homologous genes in deep subseafloor sedimentary metagenomes.</title>
        <authorList>
            <person name="Kawai M."/>
            <person name="Futagami T."/>
            <person name="Toyoda A."/>
            <person name="Takaki Y."/>
            <person name="Nishi S."/>
            <person name="Hori S."/>
            <person name="Arai W."/>
            <person name="Tsubouchi T."/>
            <person name="Morono Y."/>
            <person name="Uchiyama I."/>
            <person name="Ito T."/>
            <person name="Fujiyama A."/>
            <person name="Inagaki F."/>
            <person name="Takami H."/>
        </authorList>
    </citation>
    <scope>NUCLEOTIDE SEQUENCE</scope>
    <source>
        <strain evidence="2">Expedition CK06-06</strain>
    </source>
</reference>
<dbReference type="NCBIfam" id="TIGR03804">
    <property type="entry name" value="para_beta_helix"/>
    <property type="match status" value="2"/>
</dbReference>
<dbReference type="Gene3D" id="2.160.20.10">
    <property type="entry name" value="Single-stranded right-handed beta-helix, Pectin lyase-like"/>
    <property type="match status" value="1"/>
</dbReference>
<gene>
    <name evidence="2" type="ORF">S12H4_27420</name>
</gene>
<comment type="caution">
    <text evidence="2">The sequence shown here is derived from an EMBL/GenBank/DDBJ whole genome shotgun (WGS) entry which is preliminary data.</text>
</comment>
<evidence type="ECO:0000313" key="2">
    <source>
        <dbReference type="EMBL" id="GAI97314.1"/>
    </source>
</evidence>
<dbReference type="InterPro" id="IPR022441">
    <property type="entry name" value="Para_beta_helix_rpt-2"/>
</dbReference>
<protein>
    <recommendedName>
        <fullName evidence="1">Right handed beta helix domain-containing protein</fullName>
    </recommendedName>
</protein>
<dbReference type="InterPro" id="IPR006626">
    <property type="entry name" value="PbH1"/>
</dbReference>
<proteinExistence type="predicted"/>
<sequence>MILKLNKKFLSFSLVVLIILLIGVNSSVINYRDNSDFTNLKTSSYWNLSGNPILIDDSISISNWETINATYDWCRGNGTVENPYIIENIYLDAQNLGSGIEIRNSNAYFTIKNCTLLGSSLGSFPIFNAGIALKNTNNGLIISNDCSNNRGAGIDLYKSDDNIIIDNTVTFNEWEGIRIYESDNNNLSENTIEEHYYSQPGIYLFESLNTHIEANKIKNNNRGFEFFRSNFTTV</sequence>
<organism evidence="2">
    <name type="scientific">marine sediment metagenome</name>
    <dbReference type="NCBI Taxonomy" id="412755"/>
    <lineage>
        <taxon>unclassified sequences</taxon>
        <taxon>metagenomes</taxon>
        <taxon>ecological metagenomes</taxon>
    </lineage>
</organism>
<dbReference type="InterPro" id="IPR012334">
    <property type="entry name" value="Pectin_lyas_fold"/>
</dbReference>
<evidence type="ECO:0000259" key="1">
    <source>
        <dbReference type="Pfam" id="PF13229"/>
    </source>
</evidence>
<dbReference type="InterPro" id="IPR039448">
    <property type="entry name" value="Beta_helix"/>
</dbReference>
<dbReference type="InterPro" id="IPR011050">
    <property type="entry name" value="Pectin_lyase_fold/virulence"/>
</dbReference>
<feature type="domain" description="Right handed beta helix" evidence="1">
    <location>
        <begin position="98"/>
        <end position="232"/>
    </location>
</feature>
<dbReference type="Pfam" id="PF13229">
    <property type="entry name" value="Beta_helix"/>
    <property type="match status" value="1"/>
</dbReference>
<dbReference type="SMART" id="SM00710">
    <property type="entry name" value="PbH1"/>
    <property type="match status" value="6"/>
</dbReference>
<accession>X1UY60</accession>
<dbReference type="EMBL" id="BARW01015655">
    <property type="protein sequence ID" value="GAI97314.1"/>
    <property type="molecule type" value="Genomic_DNA"/>
</dbReference>